<organism evidence="8 9">
    <name type="scientific">SAR86 cluster bacterium</name>
    <dbReference type="NCBI Taxonomy" id="2030880"/>
    <lineage>
        <taxon>Bacteria</taxon>
        <taxon>Pseudomonadati</taxon>
        <taxon>Pseudomonadota</taxon>
        <taxon>Gammaproteobacteria</taxon>
        <taxon>SAR86 cluster</taxon>
    </lineage>
</organism>
<dbReference type="EMBL" id="NVWI01000009">
    <property type="protein sequence ID" value="PCJ40405.1"/>
    <property type="molecule type" value="Genomic_DNA"/>
</dbReference>
<dbReference type="AlphaFoldDB" id="A0A2A5CA00"/>
<feature type="topological domain" description="Cytoplasmic" evidence="7">
    <location>
        <begin position="1"/>
        <end position="3"/>
    </location>
</feature>
<proteinExistence type="inferred from homology"/>
<sequence length="101" mass="11523">MKILIAVLILIFISLQYRLWIGEGSFADIDRLDQQVSVQELENVELEERNAILVNEVEELQTGMDAIEEHARNELGLIMEGETFFLIIEEESPAETSIGYP</sequence>
<keyword evidence="7" id="KW-0997">Cell inner membrane</keyword>
<evidence type="ECO:0000256" key="2">
    <source>
        <dbReference type="ARBA" id="ARBA00022618"/>
    </source>
</evidence>
<dbReference type="GO" id="GO:0032153">
    <property type="term" value="C:cell division site"/>
    <property type="evidence" value="ECO:0007669"/>
    <property type="project" value="UniProtKB-UniRule"/>
</dbReference>
<evidence type="ECO:0000256" key="6">
    <source>
        <dbReference type="ARBA" id="ARBA00023306"/>
    </source>
</evidence>
<comment type="subunit">
    <text evidence="7">Part of a complex composed of FtsB, FtsL and FtsQ.</text>
</comment>
<accession>A0A2A5CA00</accession>
<dbReference type="Proteomes" id="UP000228987">
    <property type="component" value="Unassembled WGS sequence"/>
</dbReference>
<keyword evidence="6 7" id="KW-0131">Cell cycle</keyword>
<evidence type="ECO:0000256" key="7">
    <source>
        <dbReference type="HAMAP-Rule" id="MF_00599"/>
    </source>
</evidence>
<dbReference type="HAMAP" id="MF_00599">
    <property type="entry name" value="FtsB"/>
    <property type="match status" value="1"/>
</dbReference>
<comment type="caution">
    <text evidence="8">The sequence shown here is derived from an EMBL/GenBank/DDBJ whole genome shotgun (WGS) entry which is preliminary data.</text>
</comment>
<name>A0A2A5CA00_9GAMM</name>
<dbReference type="Pfam" id="PF04977">
    <property type="entry name" value="DivIC"/>
    <property type="match status" value="1"/>
</dbReference>
<comment type="subcellular location">
    <subcellularLocation>
        <location evidence="7">Cell inner membrane</location>
        <topology evidence="7">Single-pass type II membrane protein</topology>
    </subcellularLocation>
    <text evidence="7">Localizes to the division septum.</text>
</comment>
<comment type="similarity">
    <text evidence="7">Belongs to the FtsB family.</text>
</comment>
<evidence type="ECO:0000256" key="5">
    <source>
        <dbReference type="ARBA" id="ARBA00023136"/>
    </source>
</evidence>
<dbReference type="InterPro" id="IPR023081">
    <property type="entry name" value="Cell_div_FtsB"/>
</dbReference>
<protein>
    <recommendedName>
        <fullName evidence="7">Cell division protein FtsB</fullName>
    </recommendedName>
</protein>
<feature type="coiled-coil region" evidence="7">
    <location>
        <begin position="29"/>
        <end position="63"/>
    </location>
</feature>
<dbReference type="InterPro" id="IPR007060">
    <property type="entry name" value="FtsL/DivIC"/>
</dbReference>
<dbReference type="GO" id="GO:0030428">
    <property type="term" value="C:cell septum"/>
    <property type="evidence" value="ECO:0007669"/>
    <property type="project" value="TreeGrafter"/>
</dbReference>
<evidence type="ECO:0000256" key="4">
    <source>
        <dbReference type="ARBA" id="ARBA00022989"/>
    </source>
</evidence>
<dbReference type="NCBIfam" id="NF002058">
    <property type="entry name" value="PRK00888.1"/>
    <property type="match status" value="1"/>
</dbReference>
<feature type="topological domain" description="Periplasmic" evidence="7">
    <location>
        <begin position="22"/>
        <end position="101"/>
    </location>
</feature>
<keyword evidence="2 7" id="KW-0132">Cell division</keyword>
<evidence type="ECO:0000256" key="3">
    <source>
        <dbReference type="ARBA" id="ARBA00022692"/>
    </source>
</evidence>
<keyword evidence="1 7" id="KW-1003">Cell membrane</keyword>
<comment type="function">
    <text evidence="7">Essential cell division protein. May link together the upstream cell division proteins, which are predominantly cytoplasmic, with the downstream cell division proteins, which are predominantly periplasmic.</text>
</comment>
<keyword evidence="3 7" id="KW-0812">Transmembrane</keyword>
<gene>
    <name evidence="7" type="primary">ftsB</name>
    <name evidence="8" type="ORF">COA71_11135</name>
</gene>
<keyword evidence="7" id="KW-0175">Coiled coil</keyword>
<evidence type="ECO:0000313" key="8">
    <source>
        <dbReference type="EMBL" id="PCJ40405.1"/>
    </source>
</evidence>
<evidence type="ECO:0000313" key="9">
    <source>
        <dbReference type="Proteomes" id="UP000228987"/>
    </source>
</evidence>
<dbReference type="PANTHER" id="PTHR37485:SF1">
    <property type="entry name" value="CELL DIVISION PROTEIN FTSB"/>
    <property type="match status" value="1"/>
</dbReference>
<dbReference type="GO" id="GO:0043093">
    <property type="term" value="P:FtsZ-dependent cytokinesis"/>
    <property type="evidence" value="ECO:0007669"/>
    <property type="project" value="UniProtKB-UniRule"/>
</dbReference>
<keyword evidence="4 7" id="KW-1133">Transmembrane helix</keyword>
<keyword evidence="5 7" id="KW-0472">Membrane</keyword>
<evidence type="ECO:0000256" key="1">
    <source>
        <dbReference type="ARBA" id="ARBA00022475"/>
    </source>
</evidence>
<dbReference type="GO" id="GO:0005886">
    <property type="term" value="C:plasma membrane"/>
    <property type="evidence" value="ECO:0007669"/>
    <property type="project" value="UniProtKB-SubCell"/>
</dbReference>
<dbReference type="PANTHER" id="PTHR37485">
    <property type="entry name" value="CELL DIVISION PROTEIN FTSB"/>
    <property type="match status" value="1"/>
</dbReference>
<reference evidence="9" key="1">
    <citation type="submission" date="2017-08" db="EMBL/GenBank/DDBJ databases">
        <title>A dynamic microbial community with high functional redundancy inhabits the cold, oxic subseafloor aquifer.</title>
        <authorList>
            <person name="Tully B.J."/>
            <person name="Wheat C.G."/>
            <person name="Glazer B.T."/>
            <person name="Huber J.A."/>
        </authorList>
    </citation>
    <scope>NUCLEOTIDE SEQUENCE [LARGE SCALE GENOMIC DNA]</scope>
</reference>